<dbReference type="GO" id="GO:0004831">
    <property type="term" value="F:tyrosine-tRNA ligase activity"/>
    <property type="evidence" value="ECO:0007669"/>
    <property type="project" value="UniProtKB-EC"/>
</dbReference>
<dbReference type="Pfam" id="PF00579">
    <property type="entry name" value="tRNA-synt_1b"/>
    <property type="match status" value="1"/>
</dbReference>
<dbReference type="PROSITE" id="PS00178">
    <property type="entry name" value="AA_TRNA_LIGASE_I"/>
    <property type="match status" value="1"/>
</dbReference>
<evidence type="ECO:0000256" key="6">
    <source>
        <dbReference type="ARBA" id="ARBA00022840"/>
    </source>
</evidence>
<evidence type="ECO:0000256" key="4">
    <source>
        <dbReference type="ARBA" id="ARBA00022598"/>
    </source>
</evidence>
<dbReference type="EMBL" id="CAESAL010000027">
    <property type="protein sequence ID" value="CAB4340732.1"/>
    <property type="molecule type" value="Genomic_DNA"/>
</dbReference>
<organism evidence="14">
    <name type="scientific">freshwater metagenome</name>
    <dbReference type="NCBI Taxonomy" id="449393"/>
    <lineage>
        <taxon>unclassified sequences</taxon>
        <taxon>metagenomes</taxon>
        <taxon>ecological metagenomes</taxon>
    </lineage>
</organism>
<comment type="catalytic activity">
    <reaction evidence="11">
        <text>tRNA(Tyr) + L-tyrosine + ATP = L-tyrosyl-tRNA(Tyr) + AMP + diphosphate + H(+)</text>
        <dbReference type="Rhea" id="RHEA:10220"/>
        <dbReference type="Rhea" id="RHEA-COMP:9706"/>
        <dbReference type="Rhea" id="RHEA-COMP:9707"/>
        <dbReference type="ChEBI" id="CHEBI:15378"/>
        <dbReference type="ChEBI" id="CHEBI:30616"/>
        <dbReference type="ChEBI" id="CHEBI:33019"/>
        <dbReference type="ChEBI" id="CHEBI:58315"/>
        <dbReference type="ChEBI" id="CHEBI:78442"/>
        <dbReference type="ChEBI" id="CHEBI:78536"/>
        <dbReference type="ChEBI" id="CHEBI:456215"/>
        <dbReference type="EC" id="6.1.1.1"/>
    </reaction>
</comment>
<keyword evidence="5" id="KW-0547">Nucleotide-binding</keyword>
<dbReference type="GO" id="GO:0042802">
    <property type="term" value="F:identical protein binding"/>
    <property type="evidence" value="ECO:0007669"/>
    <property type="project" value="UniProtKB-ARBA"/>
</dbReference>
<dbReference type="InterPro" id="IPR002305">
    <property type="entry name" value="aa-tRNA-synth_Ic"/>
</dbReference>
<dbReference type="GO" id="GO:0006437">
    <property type="term" value="P:tyrosyl-tRNA aminoacylation"/>
    <property type="evidence" value="ECO:0007669"/>
    <property type="project" value="InterPro"/>
</dbReference>
<evidence type="ECO:0000256" key="10">
    <source>
        <dbReference type="ARBA" id="ARBA00033323"/>
    </source>
</evidence>
<keyword evidence="9" id="KW-0030">Aminoacyl-tRNA synthetase</keyword>
<dbReference type="InterPro" id="IPR024107">
    <property type="entry name" value="Tyr-tRNA-ligase_bac_1"/>
</dbReference>
<evidence type="ECO:0000256" key="3">
    <source>
        <dbReference type="ARBA" id="ARBA00022490"/>
    </source>
</evidence>
<dbReference type="InterPro" id="IPR001412">
    <property type="entry name" value="aa-tRNA-synth_I_CS"/>
</dbReference>
<evidence type="ECO:0000256" key="7">
    <source>
        <dbReference type="ARBA" id="ARBA00022884"/>
    </source>
</evidence>
<dbReference type="PANTHER" id="PTHR11766">
    <property type="entry name" value="TYROSYL-TRNA SYNTHETASE"/>
    <property type="match status" value="1"/>
</dbReference>
<dbReference type="AlphaFoldDB" id="A0A6J7VP02"/>
<evidence type="ECO:0000256" key="11">
    <source>
        <dbReference type="ARBA" id="ARBA00048248"/>
    </source>
</evidence>
<dbReference type="EMBL" id="CAEZTY010000026">
    <property type="protein sequence ID" value="CAB4584321.1"/>
    <property type="molecule type" value="Genomic_DNA"/>
</dbReference>
<keyword evidence="6" id="KW-0067">ATP-binding</keyword>
<dbReference type="GO" id="GO:0005829">
    <property type="term" value="C:cytosol"/>
    <property type="evidence" value="ECO:0007669"/>
    <property type="project" value="TreeGrafter"/>
</dbReference>
<protein>
    <recommendedName>
        <fullName evidence="2">tyrosine--tRNA ligase</fullName>
        <ecNumber evidence="2">6.1.1.1</ecNumber>
    </recommendedName>
    <alternativeName>
        <fullName evidence="10">Tyrosyl-tRNA synthetase</fullName>
    </alternativeName>
</protein>
<evidence type="ECO:0000256" key="9">
    <source>
        <dbReference type="ARBA" id="ARBA00023146"/>
    </source>
</evidence>
<dbReference type="Gene3D" id="3.40.50.620">
    <property type="entry name" value="HUPs"/>
    <property type="match status" value="1"/>
</dbReference>
<comment type="subcellular location">
    <subcellularLocation>
        <location evidence="1">Cytoplasm</location>
    </subcellularLocation>
</comment>
<dbReference type="PRINTS" id="PR01040">
    <property type="entry name" value="TRNASYNTHTYR"/>
</dbReference>
<proteinExistence type="inferred from homology"/>
<keyword evidence="8" id="KW-0648">Protein biosynthesis</keyword>
<reference evidence="14" key="1">
    <citation type="submission" date="2020-05" db="EMBL/GenBank/DDBJ databases">
        <authorList>
            <person name="Chiriac C."/>
            <person name="Salcher M."/>
            <person name="Ghai R."/>
            <person name="Kavagutti S V."/>
        </authorList>
    </citation>
    <scope>NUCLEOTIDE SEQUENCE</scope>
</reference>
<sequence>MSTADILDDLAARGLIHDTTDIDALRDRLGQGPVSVYAGFDPTADSLHVGNLVPLMLLRRFQLFGHRPVALAGGATGMIGDPGGRSSERSLLDAATLDSNLAAIKPQLEMLLDFAPGDTQASLVDNRDWTAPMGVLEFLRDVGKHVTVNTMLAKDSVKSRVESDAGISFTEFSYMLLQANDFHHLFNKMKVELQVGGSDQWGNITAGIDLIRRKEGAHVHGLTVPLVTRADGQKFGKSVDGAVWLSPERTTPYAFFQYFVNVDDRDVERFLLQMTLLPVDEVASVLREHQTDPGKRHAQQVLAKAVTALVHGQAEAEQAAGASQGFTRAAGELSGADWAELASSLPTFEVTPADLGRDLVEFLSENKAIASRSEGRRLIAQSGLTFNDEVVTEGRVLSAGDFNADGYALARRGKKQRFILHFSSNS</sequence>
<dbReference type="InterPro" id="IPR036986">
    <property type="entry name" value="S4_RNA-bd_sf"/>
</dbReference>
<dbReference type="CDD" id="cd00165">
    <property type="entry name" value="S4"/>
    <property type="match status" value="1"/>
</dbReference>
<evidence type="ECO:0000256" key="5">
    <source>
        <dbReference type="ARBA" id="ARBA00022741"/>
    </source>
</evidence>
<evidence type="ECO:0000256" key="8">
    <source>
        <dbReference type="ARBA" id="ARBA00022917"/>
    </source>
</evidence>
<dbReference type="GO" id="GO:0005524">
    <property type="term" value="F:ATP binding"/>
    <property type="evidence" value="ECO:0007669"/>
    <property type="project" value="UniProtKB-KW"/>
</dbReference>
<gene>
    <name evidence="13" type="ORF">UFOPK1762_00872</name>
    <name evidence="12" type="ORF">UFOPK3331_00959</name>
    <name evidence="14" type="ORF">UFOPK4371_02024</name>
</gene>
<dbReference type="Gene3D" id="1.10.240.10">
    <property type="entry name" value="Tyrosyl-Transfer RNA Synthetase"/>
    <property type="match status" value="1"/>
</dbReference>
<dbReference type="FunFam" id="1.10.240.10:FF:000001">
    <property type="entry name" value="Tyrosine--tRNA ligase"/>
    <property type="match status" value="1"/>
</dbReference>
<evidence type="ECO:0000313" key="14">
    <source>
        <dbReference type="EMBL" id="CAB5078866.1"/>
    </source>
</evidence>
<dbReference type="EC" id="6.1.1.1" evidence="2"/>
<keyword evidence="7" id="KW-0694">RNA-binding</keyword>
<accession>A0A6J7VP02</accession>
<evidence type="ECO:0000256" key="2">
    <source>
        <dbReference type="ARBA" id="ARBA00013160"/>
    </source>
</evidence>
<dbReference type="PROSITE" id="PS50889">
    <property type="entry name" value="S4"/>
    <property type="match status" value="1"/>
</dbReference>
<dbReference type="HAMAP" id="MF_02006">
    <property type="entry name" value="Tyr_tRNA_synth_type1"/>
    <property type="match status" value="1"/>
</dbReference>
<dbReference type="EMBL" id="CAFBRD010000189">
    <property type="protein sequence ID" value="CAB5078866.1"/>
    <property type="molecule type" value="Genomic_DNA"/>
</dbReference>
<dbReference type="GO" id="GO:0003723">
    <property type="term" value="F:RNA binding"/>
    <property type="evidence" value="ECO:0007669"/>
    <property type="project" value="UniProtKB-KW"/>
</dbReference>
<dbReference type="InterPro" id="IPR024088">
    <property type="entry name" value="Tyr-tRNA-ligase_bac-type"/>
</dbReference>
<dbReference type="Gene3D" id="3.10.290.10">
    <property type="entry name" value="RNA-binding S4 domain"/>
    <property type="match status" value="1"/>
</dbReference>
<evidence type="ECO:0000313" key="13">
    <source>
        <dbReference type="EMBL" id="CAB4584321.1"/>
    </source>
</evidence>
<name>A0A6J7VP02_9ZZZZ</name>
<dbReference type="InterPro" id="IPR014729">
    <property type="entry name" value="Rossmann-like_a/b/a_fold"/>
</dbReference>
<dbReference type="InterPro" id="IPR002307">
    <property type="entry name" value="Tyr-tRNA-ligase"/>
</dbReference>
<dbReference type="SUPFAM" id="SSF52374">
    <property type="entry name" value="Nucleotidylyl transferase"/>
    <property type="match status" value="1"/>
</dbReference>
<dbReference type="NCBIfam" id="TIGR00234">
    <property type="entry name" value="tyrS"/>
    <property type="match status" value="1"/>
</dbReference>
<dbReference type="CDD" id="cd00805">
    <property type="entry name" value="TyrRS_core"/>
    <property type="match status" value="1"/>
</dbReference>
<evidence type="ECO:0000256" key="1">
    <source>
        <dbReference type="ARBA" id="ARBA00004496"/>
    </source>
</evidence>
<keyword evidence="3" id="KW-0963">Cytoplasm</keyword>
<dbReference type="PANTHER" id="PTHR11766:SF0">
    <property type="entry name" value="TYROSINE--TRNA LIGASE, MITOCHONDRIAL"/>
    <property type="match status" value="1"/>
</dbReference>
<dbReference type="SUPFAM" id="SSF55174">
    <property type="entry name" value="Alpha-L RNA-binding motif"/>
    <property type="match status" value="1"/>
</dbReference>
<keyword evidence="4" id="KW-0436">Ligase</keyword>
<evidence type="ECO:0000313" key="12">
    <source>
        <dbReference type="EMBL" id="CAB4340732.1"/>
    </source>
</evidence>
<dbReference type="FunFam" id="3.40.50.620:FF:000008">
    <property type="entry name" value="Tyrosine--tRNA ligase"/>
    <property type="match status" value="1"/>
</dbReference>